<evidence type="ECO:0000256" key="1">
    <source>
        <dbReference type="SAM" id="MobiDB-lite"/>
    </source>
</evidence>
<gene>
    <name evidence="2" type="ORF">MUK42_06308</name>
</gene>
<feature type="region of interest" description="Disordered" evidence="1">
    <location>
        <begin position="18"/>
        <end position="53"/>
    </location>
</feature>
<feature type="compositionally biased region" description="Basic and acidic residues" evidence="1">
    <location>
        <begin position="27"/>
        <end position="40"/>
    </location>
</feature>
<reference evidence="2" key="1">
    <citation type="submission" date="2022-05" db="EMBL/GenBank/DDBJ databases">
        <title>The Musa troglodytarum L. genome provides insights into the mechanism of non-climacteric behaviour and enrichment of carotenoids.</title>
        <authorList>
            <person name="Wang J."/>
        </authorList>
    </citation>
    <scope>NUCLEOTIDE SEQUENCE</scope>
    <source>
        <tissue evidence="2">Leaf</tissue>
    </source>
</reference>
<dbReference type="AlphaFoldDB" id="A0A9E7KX28"/>
<dbReference type="Proteomes" id="UP001055439">
    <property type="component" value="Chromosome 8"/>
</dbReference>
<name>A0A9E7KX28_9LILI</name>
<organism evidence="2 3">
    <name type="scientific">Musa troglodytarum</name>
    <name type="common">fe'i banana</name>
    <dbReference type="NCBI Taxonomy" id="320322"/>
    <lineage>
        <taxon>Eukaryota</taxon>
        <taxon>Viridiplantae</taxon>
        <taxon>Streptophyta</taxon>
        <taxon>Embryophyta</taxon>
        <taxon>Tracheophyta</taxon>
        <taxon>Spermatophyta</taxon>
        <taxon>Magnoliopsida</taxon>
        <taxon>Liliopsida</taxon>
        <taxon>Zingiberales</taxon>
        <taxon>Musaceae</taxon>
        <taxon>Musa</taxon>
    </lineage>
</organism>
<evidence type="ECO:0000313" key="2">
    <source>
        <dbReference type="EMBL" id="URE35497.1"/>
    </source>
</evidence>
<sequence>MDDISIELQDEVAPAEAVGVAHRVPPRHPELARPSDDGPFGRRYGGDNPAQDRHRAPVVLPLREHVVDGRQHLRALQGGLRCQPLRPPDELGALLGAVPQHVVDDDERPEGVEGGVRAGRDCDEDRGLLRAGVLLVEVEVEVRHLLWGCSVVMALCGGNSGREGEGKKKEKKKHEGRGGGGGGGHGEARGALGQEADGGMGW</sequence>
<keyword evidence="3" id="KW-1185">Reference proteome</keyword>
<feature type="region of interest" description="Disordered" evidence="1">
    <location>
        <begin position="160"/>
        <end position="202"/>
    </location>
</feature>
<dbReference type="EMBL" id="CP097510">
    <property type="protein sequence ID" value="URE35497.1"/>
    <property type="molecule type" value="Genomic_DNA"/>
</dbReference>
<proteinExistence type="predicted"/>
<accession>A0A9E7KX28</accession>
<evidence type="ECO:0000313" key="3">
    <source>
        <dbReference type="Proteomes" id="UP001055439"/>
    </source>
</evidence>
<protein>
    <submittedName>
        <fullName evidence="2">Uncharacterized protein</fullName>
    </submittedName>
</protein>
<feature type="non-terminal residue" evidence="2">
    <location>
        <position position="202"/>
    </location>
</feature>